<reference evidence="1 2" key="1">
    <citation type="journal article" date="2012" name="PLoS Pathog.">
        <title>Diverse lifestyles and strategies of plant pathogenesis encoded in the genomes of eighteen Dothideomycetes fungi.</title>
        <authorList>
            <person name="Ohm R.A."/>
            <person name="Feau N."/>
            <person name="Henrissat B."/>
            <person name="Schoch C.L."/>
            <person name="Horwitz B.A."/>
            <person name="Barry K.W."/>
            <person name="Condon B.J."/>
            <person name="Copeland A.C."/>
            <person name="Dhillon B."/>
            <person name="Glaser F."/>
            <person name="Hesse C.N."/>
            <person name="Kosti I."/>
            <person name="LaButti K."/>
            <person name="Lindquist E.A."/>
            <person name="Lucas S."/>
            <person name="Salamov A.A."/>
            <person name="Bradshaw R.E."/>
            <person name="Ciuffetti L."/>
            <person name="Hamelin R.C."/>
            <person name="Kema G.H.J."/>
            <person name="Lawrence C."/>
            <person name="Scott J.A."/>
            <person name="Spatafora J.W."/>
            <person name="Turgeon B.G."/>
            <person name="de Wit P.J.G.M."/>
            <person name="Zhong S."/>
            <person name="Goodwin S.B."/>
            <person name="Grigoriev I.V."/>
        </authorList>
    </citation>
    <scope>NUCLEOTIDE SEQUENCE [LARGE SCALE GENOMIC DNA]</scope>
    <source>
        <strain evidence="1 2">SO2202</strain>
    </source>
</reference>
<dbReference type="Proteomes" id="UP000016931">
    <property type="component" value="Unassembled WGS sequence"/>
</dbReference>
<dbReference type="HOGENOM" id="CLU_2284262_0_0_1"/>
<accession>N1QL31</accession>
<dbReference type="AlphaFoldDB" id="N1QL31"/>
<name>N1QL31_SPHMS</name>
<dbReference type="RefSeq" id="XP_016760002.1">
    <property type="nucleotide sequence ID" value="XM_016910435.1"/>
</dbReference>
<feature type="non-terminal residue" evidence="1">
    <location>
        <position position="1"/>
    </location>
</feature>
<sequence>RLCRPRVEGQLPRLQASQEEAACSPQSCSWRTRLCKTKTDSTKLRPRCASVCFAATTTTDLFGQCHYAHRPDWPCQILQRFARSCSIATRWQWLSICTHPDQ</sequence>
<protein>
    <submittedName>
        <fullName evidence="1">Uncharacterized protein</fullName>
    </submittedName>
</protein>
<gene>
    <name evidence="1" type="ORF">SEPMUDRAFT_87196</name>
</gene>
<evidence type="ECO:0000313" key="1">
    <source>
        <dbReference type="EMBL" id="EMF11881.1"/>
    </source>
</evidence>
<proteinExistence type="predicted"/>
<organism evidence="1 2">
    <name type="scientific">Sphaerulina musiva (strain SO2202)</name>
    <name type="common">Poplar stem canker fungus</name>
    <name type="synonym">Septoria musiva</name>
    <dbReference type="NCBI Taxonomy" id="692275"/>
    <lineage>
        <taxon>Eukaryota</taxon>
        <taxon>Fungi</taxon>
        <taxon>Dikarya</taxon>
        <taxon>Ascomycota</taxon>
        <taxon>Pezizomycotina</taxon>
        <taxon>Dothideomycetes</taxon>
        <taxon>Dothideomycetidae</taxon>
        <taxon>Mycosphaerellales</taxon>
        <taxon>Mycosphaerellaceae</taxon>
        <taxon>Sphaerulina</taxon>
    </lineage>
</organism>
<dbReference type="EMBL" id="KB456265">
    <property type="protein sequence ID" value="EMF11881.1"/>
    <property type="molecule type" value="Genomic_DNA"/>
</dbReference>
<keyword evidence="2" id="KW-1185">Reference proteome</keyword>
<evidence type="ECO:0000313" key="2">
    <source>
        <dbReference type="Proteomes" id="UP000016931"/>
    </source>
</evidence>
<dbReference type="GeneID" id="27907572"/>